<evidence type="ECO:0000256" key="10">
    <source>
        <dbReference type="RuleBase" id="RU363063"/>
    </source>
</evidence>
<dbReference type="Proteomes" id="UP001186944">
    <property type="component" value="Unassembled WGS sequence"/>
</dbReference>
<sequence length="215" mass="24907">MKVDDDMWVNIDLLYGMMKSGLFRNSLTGSCNYASRPFRNKKSKYYVSYSMYPDHVYPPFCSGTGYILDFAVMEDIVNVSKNIPFFPLEDVYIGFCMRELGKSVVTMMSFHSFKIFLNSCIYKSEIILTSHGLSASDLIDIWNTPCNFPKFHGNILAFQGRGLGAEPKGLPRRQFMHRNRQMGLRRQQLHGKGPKNYNFRLPVKRPVKYRKRPGI</sequence>
<evidence type="ECO:0000256" key="4">
    <source>
        <dbReference type="ARBA" id="ARBA00022679"/>
    </source>
</evidence>
<keyword evidence="5" id="KW-0812">Transmembrane</keyword>
<comment type="subcellular location">
    <subcellularLocation>
        <location evidence="1 10">Golgi apparatus membrane</location>
        <topology evidence="1 10">Single-pass type II membrane protein</topology>
    </subcellularLocation>
</comment>
<name>A0AA88XDJ4_PINIB</name>
<dbReference type="Pfam" id="PF01762">
    <property type="entry name" value="Galactosyl_T"/>
    <property type="match status" value="1"/>
</dbReference>
<dbReference type="GO" id="GO:0000139">
    <property type="term" value="C:Golgi membrane"/>
    <property type="evidence" value="ECO:0007669"/>
    <property type="project" value="UniProtKB-SubCell"/>
</dbReference>
<keyword evidence="7" id="KW-1133">Transmembrane helix</keyword>
<keyword evidence="4" id="KW-0808">Transferase</keyword>
<proteinExistence type="inferred from homology"/>
<gene>
    <name evidence="11" type="ORF">FSP39_018056</name>
</gene>
<dbReference type="AlphaFoldDB" id="A0AA88XDJ4"/>
<dbReference type="GO" id="GO:0016758">
    <property type="term" value="F:hexosyltransferase activity"/>
    <property type="evidence" value="ECO:0007669"/>
    <property type="project" value="InterPro"/>
</dbReference>
<dbReference type="InterPro" id="IPR002659">
    <property type="entry name" value="Glyco_trans_31"/>
</dbReference>
<evidence type="ECO:0000313" key="12">
    <source>
        <dbReference type="Proteomes" id="UP001186944"/>
    </source>
</evidence>
<dbReference type="Gene3D" id="3.90.550.50">
    <property type="match status" value="1"/>
</dbReference>
<dbReference type="EC" id="2.4.1.-" evidence="10"/>
<evidence type="ECO:0000256" key="1">
    <source>
        <dbReference type="ARBA" id="ARBA00004323"/>
    </source>
</evidence>
<evidence type="ECO:0000256" key="2">
    <source>
        <dbReference type="ARBA" id="ARBA00008661"/>
    </source>
</evidence>
<dbReference type="PANTHER" id="PTHR11214:SF314">
    <property type="entry name" value="HEXOSYLTRANSFERASE"/>
    <property type="match status" value="1"/>
</dbReference>
<reference evidence="11" key="1">
    <citation type="submission" date="2019-08" db="EMBL/GenBank/DDBJ databases">
        <title>The improved chromosome-level genome for the pearl oyster Pinctada fucata martensii using PacBio sequencing and Hi-C.</title>
        <authorList>
            <person name="Zheng Z."/>
        </authorList>
    </citation>
    <scope>NUCLEOTIDE SEQUENCE</scope>
    <source>
        <strain evidence="11">ZZ-2019</strain>
        <tissue evidence="11">Adductor muscle</tissue>
    </source>
</reference>
<accession>A0AA88XDJ4</accession>
<evidence type="ECO:0000256" key="3">
    <source>
        <dbReference type="ARBA" id="ARBA00022676"/>
    </source>
</evidence>
<keyword evidence="12" id="KW-1185">Reference proteome</keyword>
<keyword evidence="6" id="KW-0735">Signal-anchor</keyword>
<dbReference type="EMBL" id="VSWD01000014">
    <property type="protein sequence ID" value="KAK3083270.1"/>
    <property type="molecule type" value="Genomic_DNA"/>
</dbReference>
<evidence type="ECO:0000256" key="5">
    <source>
        <dbReference type="ARBA" id="ARBA00022692"/>
    </source>
</evidence>
<protein>
    <recommendedName>
        <fullName evidence="10">Hexosyltransferase</fullName>
        <ecNumber evidence="10">2.4.1.-</ecNumber>
    </recommendedName>
</protein>
<dbReference type="PANTHER" id="PTHR11214">
    <property type="entry name" value="BETA-1,3-N-ACETYLGLUCOSAMINYLTRANSFERASE"/>
    <property type="match status" value="1"/>
</dbReference>
<comment type="caution">
    <text evidence="11">The sequence shown here is derived from an EMBL/GenBank/DDBJ whole genome shotgun (WGS) entry which is preliminary data.</text>
</comment>
<keyword evidence="3 10" id="KW-0328">Glycosyltransferase</keyword>
<organism evidence="11 12">
    <name type="scientific">Pinctada imbricata</name>
    <name type="common">Atlantic pearl-oyster</name>
    <name type="synonym">Pinctada martensii</name>
    <dbReference type="NCBI Taxonomy" id="66713"/>
    <lineage>
        <taxon>Eukaryota</taxon>
        <taxon>Metazoa</taxon>
        <taxon>Spiralia</taxon>
        <taxon>Lophotrochozoa</taxon>
        <taxon>Mollusca</taxon>
        <taxon>Bivalvia</taxon>
        <taxon>Autobranchia</taxon>
        <taxon>Pteriomorphia</taxon>
        <taxon>Pterioida</taxon>
        <taxon>Pterioidea</taxon>
        <taxon>Pteriidae</taxon>
        <taxon>Pinctada</taxon>
    </lineage>
</organism>
<dbReference type="GO" id="GO:0006493">
    <property type="term" value="P:protein O-linked glycosylation"/>
    <property type="evidence" value="ECO:0007669"/>
    <property type="project" value="TreeGrafter"/>
</dbReference>
<evidence type="ECO:0000256" key="6">
    <source>
        <dbReference type="ARBA" id="ARBA00022968"/>
    </source>
</evidence>
<evidence type="ECO:0000256" key="9">
    <source>
        <dbReference type="ARBA" id="ARBA00023136"/>
    </source>
</evidence>
<evidence type="ECO:0000313" key="11">
    <source>
        <dbReference type="EMBL" id="KAK3083270.1"/>
    </source>
</evidence>
<evidence type="ECO:0000256" key="8">
    <source>
        <dbReference type="ARBA" id="ARBA00023034"/>
    </source>
</evidence>
<keyword evidence="8 10" id="KW-0333">Golgi apparatus</keyword>
<comment type="similarity">
    <text evidence="2 10">Belongs to the glycosyltransferase 31 family.</text>
</comment>
<keyword evidence="9" id="KW-0472">Membrane</keyword>
<evidence type="ECO:0000256" key="7">
    <source>
        <dbReference type="ARBA" id="ARBA00022989"/>
    </source>
</evidence>